<protein>
    <recommendedName>
        <fullName evidence="5">GlsB/YeaQ/YmgE family stress response membrane protein</fullName>
    </recommendedName>
</protein>
<feature type="region of interest" description="Disordered" evidence="1">
    <location>
        <begin position="105"/>
        <end position="125"/>
    </location>
</feature>
<feature type="transmembrane region" description="Helical" evidence="2">
    <location>
        <begin position="6"/>
        <end position="26"/>
    </location>
</feature>
<feature type="transmembrane region" description="Helical" evidence="2">
    <location>
        <begin position="62"/>
        <end position="84"/>
    </location>
</feature>
<gene>
    <name evidence="3" type="ORF">QO011_006487</name>
</gene>
<evidence type="ECO:0000256" key="1">
    <source>
        <dbReference type="SAM" id="MobiDB-lite"/>
    </source>
</evidence>
<feature type="transmembrane region" description="Helical" evidence="2">
    <location>
        <begin position="38"/>
        <end position="56"/>
    </location>
</feature>
<dbReference type="EMBL" id="JAUSVX010000016">
    <property type="protein sequence ID" value="MDQ0473451.1"/>
    <property type="molecule type" value="Genomic_DNA"/>
</dbReference>
<comment type="caution">
    <text evidence="3">The sequence shown here is derived from an EMBL/GenBank/DDBJ whole genome shotgun (WGS) entry which is preliminary data.</text>
</comment>
<evidence type="ECO:0008006" key="5">
    <source>
        <dbReference type="Google" id="ProtNLM"/>
    </source>
</evidence>
<dbReference type="Proteomes" id="UP001242480">
    <property type="component" value="Unassembled WGS sequence"/>
</dbReference>
<keyword evidence="2" id="KW-0472">Membrane</keyword>
<evidence type="ECO:0000313" key="4">
    <source>
        <dbReference type="Proteomes" id="UP001242480"/>
    </source>
</evidence>
<proteinExistence type="predicted"/>
<reference evidence="3 4" key="1">
    <citation type="submission" date="2023-07" db="EMBL/GenBank/DDBJ databases">
        <title>Genomic Encyclopedia of Type Strains, Phase IV (KMG-IV): sequencing the most valuable type-strain genomes for metagenomic binning, comparative biology and taxonomic classification.</title>
        <authorList>
            <person name="Goeker M."/>
        </authorList>
    </citation>
    <scope>NUCLEOTIDE SEQUENCE [LARGE SCALE GENOMIC DNA]</scope>
    <source>
        <strain evidence="3 4">DSM 19619</strain>
    </source>
</reference>
<dbReference type="RefSeq" id="WP_307281737.1">
    <property type="nucleotide sequence ID" value="NZ_JAUSVX010000016.1"/>
</dbReference>
<evidence type="ECO:0000313" key="3">
    <source>
        <dbReference type="EMBL" id="MDQ0473451.1"/>
    </source>
</evidence>
<accession>A0ABU0JGN0</accession>
<sequence length="151" mass="15833">MDSSCIPGLGAAGFGCIIGWLVYYINRYRKADVQFSDLTTIVGIVGGAGVTSLFGGADKALFGAYGIGLFVGFFGYFIALIVLVHNSGGVFGATWFLDGRRKKPAADEEIQGTPPSGDRPPMDIDLGGRLAALEGRQAALEQVAATNPRTK</sequence>
<keyword evidence="4" id="KW-1185">Reference proteome</keyword>
<keyword evidence="2" id="KW-1133">Transmembrane helix</keyword>
<keyword evidence="2" id="KW-0812">Transmembrane</keyword>
<organism evidence="3 4">
    <name type="scientific">Labrys wisconsinensis</name>
    <dbReference type="NCBI Taxonomy" id="425677"/>
    <lineage>
        <taxon>Bacteria</taxon>
        <taxon>Pseudomonadati</taxon>
        <taxon>Pseudomonadota</taxon>
        <taxon>Alphaproteobacteria</taxon>
        <taxon>Hyphomicrobiales</taxon>
        <taxon>Xanthobacteraceae</taxon>
        <taxon>Labrys</taxon>
    </lineage>
</organism>
<name>A0ABU0JGN0_9HYPH</name>
<evidence type="ECO:0000256" key="2">
    <source>
        <dbReference type="SAM" id="Phobius"/>
    </source>
</evidence>